<dbReference type="SUPFAM" id="SSF46689">
    <property type="entry name" value="Homeodomain-like"/>
    <property type="match status" value="1"/>
</dbReference>
<name>A0ABW5ZWC0_9FLAO</name>
<organism evidence="5 6">
    <name type="scientific">Psychroserpens luteus</name>
    <dbReference type="NCBI Taxonomy" id="1434066"/>
    <lineage>
        <taxon>Bacteria</taxon>
        <taxon>Pseudomonadati</taxon>
        <taxon>Bacteroidota</taxon>
        <taxon>Flavobacteriia</taxon>
        <taxon>Flavobacteriales</taxon>
        <taxon>Flavobacteriaceae</taxon>
        <taxon>Psychroserpens</taxon>
    </lineage>
</organism>
<dbReference type="InterPro" id="IPR053142">
    <property type="entry name" value="PchR_regulatory_protein"/>
</dbReference>
<reference evidence="6" key="1">
    <citation type="journal article" date="2019" name="Int. J. Syst. Evol. Microbiol.">
        <title>The Global Catalogue of Microorganisms (GCM) 10K type strain sequencing project: providing services to taxonomists for standard genome sequencing and annotation.</title>
        <authorList>
            <consortium name="The Broad Institute Genomics Platform"/>
            <consortium name="The Broad Institute Genome Sequencing Center for Infectious Disease"/>
            <person name="Wu L."/>
            <person name="Ma J."/>
        </authorList>
    </citation>
    <scope>NUCLEOTIDE SEQUENCE [LARGE SCALE GENOMIC DNA]</scope>
    <source>
        <strain evidence="6">KCTC 32514</strain>
    </source>
</reference>
<dbReference type="PANTHER" id="PTHR47893:SF1">
    <property type="entry name" value="REGULATORY PROTEIN PCHR"/>
    <property type="match status" value="1"/>
</dbReference>
<evidence type="ECO:0000313" key="6">
    <source>
        <dbReference type="Proteomes" id="UP001597548"/>
    </source>
</evidence>
<dbReference type="PROSITE" id="PS00041">
    <property type="entry name" value="HTH_ARAC_FAMILY_1"/>
    <property type="match status" value="1"/>
</dbReference>
<evidence type="ECO:0000256" key="3">
    <source>
        <dbReference type="ARBA" id="ARBA00023163"/>
    </source>
</evidence>
<dbReference type="InterPro" id="IPR018060">
    <property type="entry name" value="HTH_AraC"/>
</dbReference>
<keyword evidence="2" id="KW-0238">DNA-binding</keyword>
<feature type="domain" description="HTH araC/xylS-type" evidence="4">
    <location>
        <begin position="237"/>
        <end position="335"/>
    </location>
</feature>
<proteinExistence type="predicted"/>
<evidence type="ECO:0000259" key="4">
    <source>
        <dbReference type="PROSITE" id="PS01124"/>
    </source>
</evidence>
<evidence type="ECO:0000313" key="5">
    <source>
        <dbReference type="EMBL" id="MFD2916022.1"/>
    </source>
</evidence>
<dbReference type="EMBL" id="JBHUOS010000009">
    <property type="protein sequence ID" value="MFD2916022.1"/>
    <property type="molecule type" value="Genomic_DNA"/>
</dbReference>
<dbReference type="Gene3D" id="1.10.10.60">
    <property type="entry name" value="Homeodomain-like"/>
    <property type="match status" value="2"/>
</dbReference>
<dbReference type="SMART" id="SM00342">
    <property type="entry name" value="HTH_ARAC"/>
    <property type="match status" value="1"/>
</dbReference>
<keyword evidence="3" id="KW-0804">Transcription</keyword>
<dbReference type="Proteomes" id="UP001597548">
    <property type="component" value="Unassembled WGS sequence"/>
</dbReference>
<sequence>MIKTVTINDTNILGIISSLSKQLDIEYTNEGDDYCIDLDKKFGSGYIRGIQFSHGLSVIEVDITSKKKIMLEFIKQDINTLQLLFNIDSILLHQTTESGEKHSVNKFQYCMFSNAITNTHRFKFQKNKPYSFFIILINRREFEEKLMSIVDTMSEDLQLIFKDVNGVNLIHHTEYFSLEIAQFIEEFRQCELEEFMKPIYLEGKAYEILTSQLQSFNNGDDSKNKTLLRKATIDKIENAVAIIKEELDVRINVYSLAKRVGLNQNTLQNGFKNLFQTSVNDYIKNLRLDKAKILIENSELNITEITYKIGINSRSYFSKLFKEKFNISPSEYISNVRNKENQSA</sequence>
<protein>
    <submittedName>
        <fullName evidence="5">Helix-turn-helix domain-containing protein</fullName>
    </submittedName>
</protein>
<dbReference type="InterPro" id="IPR009057">
    <property type="entry name" value="Homeodomain-like_sf"/>
</dbReference>
<dbReference type="InterPro" id="IPR020449">
    <property type="entry name" value="Tscrpt_reg_AraC-type_HTH"/>
</dbReference>
<dbReference type="PRINTS" id="PR00032">
    <property type="entry name" value="HTHARAC"/>
</dbReference>
<evidence type="ECO:0000256" key="2">
    <source>
        <dbReference type="ARBA" id="ARBA00023125"/>
    </source>
</evidence>
<comment type="caution">
    <text evidence="5">The sequence shown here is derived from an EMBL/GenBank/DDBJ whole genome shotgun (WGS) entry which is preliminary data.</text>
</comment>
<evidence type="ECO:0000256" key="1">
    <source>
        <dbReference type="ARBA" id="ARBA00023015"/>
    </source>
</evidence>
<keyword evidence="1" id="KW-0805">Transcription regulation</keyword>
<accession>A0ABW5ZWC0</accession>
<keyword evidence="6" id="KW-1185">Reference proteome</keyword>
<dbReference type="PROSITE" id="PS01124">
    <property type="entry name" value="HTH_ARAC_FAMILY_2"/>
    <property type="match status" value="1"/>
</dbReference>
<dbReference type="PANTHER" id="PTHR47893">
    <property type="entry name" value="REGULATORY PROTEIN PCHR"/>
    <property type="match status" value="1"/>
</dbReference>
<dbReference type="RefSeq" id="WP_194508036.1">
    <property type="nucleotide sequence ID" value="NZ_JADILU010000004.1"/>
</dbReference>
<dbReference type="Pfam" id="PF12833">
    <property type="entry name" value="HTH_18"/>
    <property type="match status" value="1"/>
</dbReference>
<gene>
    <name evidence="5" type="ORF">ACFS29_10250</name>
</gene>
<dbReference type="InterPro" id="IPR018062">
    <property type="entry name" value="HTH_AraC-typ_CS"/>
</dbReference>